<proteinExistence type="predicted"/>
<accession>A0A8J2SXM2</accession>
<dbReference type="EMBL" id="CAKKNE010000004">
    <property type="protein sequence ID" value="CAH0374854.1"/>
    <property type="molecule type" value="Genomic_DNA"/>
</dbReference>
<evidence type="ECO:0000313" key="3">
    <source>
        <dbReference type="Proteomes" id="UP000789595"/>
    </source>
</evidence>
<gene>
    <name evidence="2" type="ORF">PECAL_4P21610</name>
</gene>
<keyword evidence="3" id="KW-1185">Reference proteome</keyword>
<organism evidence="2 3">
    <name type="scientific">Pelagomonas calceolata</name>
    <dbReference type="NCBI Taxonomy" id="35677"/>
    <lineage>
        <taxon>Eukaryota</taxon>
        <taxon>Sar</taxon>
        <taxon>Stramenopiles</taxon>
        <taxon>Ochrophyta</taxon>
        <taxon>Pelagophyceae</taxon>
        <taxon>Pelagomonadales</taxon>
        <taxon>Pelagomonadaceae</taxon>
        <taxon>Pelagomonas</taxon>
    </lineage>
</organism>
<sequence>MRSQLCGRVFRKTSESCLRTRIGEDKGRAAMSGTRTDVNDGAARPPLLQVARERLREQKPVRESSGESGSLTSRRWRVIFARWSRRRLDISRHHLVPQFWSRGLEVAAREARRRRVDEEVDRAELCDGCIHDFLCRRLAVREIDGYEGPRADLTRRDSRWTMSGYYFACDSVQGLPATRGIPPRDENASRARSGAGDSNAPAQATRASGDNDSLAL</sequence>
<protein>
    <submittedName>
        <fullName evidence="2">Uncharacterized protein</fullName>
    </submittedName>
</protein>
<reference evidence="2" key="1">
    <citation type="submission" date="2021-11" db="EMBL/GenBank/DDBJ databases">
        <authorList>
            <consortium name="Genoscope - CEA"/>
            <person name="William W."/>
        </authorList>
    </citation>
    <scope>NUCLEOTIDE SEQUENCE</scope>
</reference>
<feature type="compositionally biased region" description="Polar residues" evidence="1">
    <location>
        <begin position="200"/>
        <end position="216"/>
    </location>
</feature>
<dbReference type="AlphaFoldDB" id="A0A8J2SXM2"/>
<evidence type="ECO:0000256" key="1">
    <source>
        <dbReference type="SAM" id="MobiDB-lite"/>
    </source>
</evidence>
<comment type="caution">
    <text evidence="2">The sequence shown here is derived from an EMBL/GenBank/DDBJ whole genome shotgun (WGS) entry which is preliminary data.</text>
</comment>
<feature type="region of interest" description="Disordered" evidence="1">
    <location>
        <begin position="178"/>
        <end position="216"/>
    </location>
</feature>
<name>A0A8J2SXM2_9STRA</name>
<evidence type="ECO:0000313" key="2">
    <source>
        <dbReference type="EMBL" id="CAH0374854.1"/>
    </source>
</evidence>
<dbReference type="Proteomes" id="UP000789595">
    <property type="component" value="Unassembled WGS sequence"/>
</dbReference>